<name>A0A4Y2ED77_ARAVE</name>
<keyword evidence="3" id="KW-1185">Reference proteome</keyword>
<reference evidence="2 3" key="1">
    <citation type="journal article" date="2019" name="Sci. Rep.">
        <title>Orb-weaving spider Araneus ventricosus genome elucidates the spidroin gene catalogue.</title>
        <authorList>
            <person name="Kono N."/>
            <person name="Nakamura H."/>
            <person name="Ohtoshi R."/>
            <person name="Moran D.A.P."/>
            <person name="Shinohara A."/>
            <person name="Yoshida Y."/>
            <person name="Fujiwara M."/>
            <person name="Mori M."/>
            <person name="Tomita M."/>
            <person name="Arakawa K."/>
        </authorList>
    </citation>
    <scope>NUCLEOTIDE SEQUENCE [LARGE SCALE GENOMIC DNA]</scope>
</reference>
<protein>
    <recommendedName>
        <fullName evidence="1">GAG-pre-integrase domain-containing protein</fullName>
    </recommendedName>
</protein>
<gene>
    <name evidence="2" type="ORF">AVEN_175882_1</name>
</gene>
<dbReference type="OrthoDB" id="413361at2759"/>
<dbReference type="Pfam" id="PF13976">
    <property type="entry name" value="gag_pre-integrs"/>
    <property type="match status" value="1"/>
</dbReference>
<comment type="caution">
    <text evidence="2">The sequence shown here is derived from an EMBL/GenBank/DDBJ whole genome shotgun (WGS) entry which is preliminary data.</text>
</comment>
<dbReference type="AlphaFoldDB" id="A0A4Y2ED77"/>
<organism evidence="2 3">
    <name type="scientific">Araneus ventricosus</name>
    <name type="common">Orbweaver spider</name>
    <name type="synonym">Epeira ventricosa</name>
    <dbReference type="NCBI Taxonomy" id="182803"/>
    <lineage>
        <taxon>Eukaryota</taxon>
        <taxon>Metazoa</taxon>
        <taxon>Ecdysozoa</taxon>
        <taxon>Arthropoda</taxon>
        <taxon>Chelicerata</taxon>
        <taxon>Arachnida</taxon>
        <taxon>Araneae</taxon>
        <taxon>Araneomorphae</taxon>
        <taxon>Entelegynae</taxon>
        <taxon>Araneoidea</taxon>
        <taxon>Araneidae</taxon>
        <taxon>Araneus</taxon>
    </lineage>
</organism>
<proteinExistence type="predicted"/>
<sequence length="117" mass="13776">MVTEAFKNDDRSELYLEPLYNSECYFSNQSTSNYDFWHSRLCHLNAKNMLKMKDYIDVDDVNDFKCETCDIREKTRNTHPNVDINQVLKFLNYFILTCVVHSSLNHMVVKIFYGAGG</sequence>
<feature type="domain" description="GAG-pre-integrase" evidence="1">
    <location>
        <begin position="16"/>
        <end position="69"/>
    </location>
</feature>
<evidence type="ECO:0000313" key="3">
    <source>
        <dbReference type="Proteomes" id="UP000499080"/>
    </source>
</evidence>
<evidence type="ECO:0000259" key="1">
    <source>
        <dbReference type="Pfam" id="PF13976"/>
    </source>
</evidence>
<dbReference type="InterPro" id="IPR025724">
    <property type="entry name" value="GAG-pre-integrase_dom"/>
</dbReference>
<dbReference type="Proteomes" id="UP000499080">
    <property type="component" value="Unassembled WGS sequence"/>
</dbReference>
<evidence type="ECO:0000313" key="2">
    <source>
        <dbReference type="EMBL" id="GBM26727.1"/>
    </source>
</evidence>
<accession>A0A4Y2ED77</accession>
<dbReference type="EMBL" id="BGPR01000568">
    <property type="protein sequence ID" value="GBM26727.1"/>
    <property type="molecule type" value="Genomic_DNA"/>
</dbReference>